<keyword evidence="2" id="KW-1185">Reference proteome</keyword>
<name>A0A8J3C4F0_9ACTN</name>
<protein>
    <submittedName>
        <fullName evidence="1">Uncharacterized protein</fullName>
    </submittedName>
</protein>
<evidence type="ECO:0000313" key="2">
    <source>
        <dbReference type="Proteomes" id="UP000656042"/>
    </source>
</evidence>
<organism evidence="1 2">
    <name type="scientific">Mangrovihabitans endophyticus</name>
    <dbReference type="NCBI Taxonomy" id="1751298"/>
    <lineage>
        <taxon>Bacteria</taxon>
        <taxon>Bacillati</taxon>
        <taxon>Actinomycetota</taxon>
        <taxon>Actinomycetes</taxon>
        <taxon>Micromonosporales</taxon>
        <taxon>Micromonosporaceae</taxon>
        <taxon>Mangrovihabitans</taxon>
    </lineage>
</organism>
<dbReference type="RefSeq" id="WP_189082576.1">
    <property type="nucleotide sequence ID" value="NZ_BMMX01000051.1"/>
</dbReference>
<reference evidence="1" key="1">
    <citation type="journal article" date="2014" name="Int. J. Syst. Evol. Microbiol.">
        <title>Complete genome sequence of Corynebacterium casei LMG S-19264T (=DSM 44701T), isolated from a smear-ripened cheese.</title>
        <authorList>
            <consortium name="US DOE Joint Genome Institute (JGI-PGF)"/>
            <person name="Walter F."/>
            <person name="Albersmeier A."/>
            <person name="Kalinowski J."/>
            <person name="Ruckert C."/>
        </authorList>
    </citation>
    <scope>NUCLEOTIDE SEQUENCE</scope>
    <source>
        <strain evidence="1">CGMCC 4.7299</strain>
    </source>
</reference>
<gene>
    <name evidence="1" type="ORF">GCM10012284_58660</name>
</gene>
<dbReference type="AlphaFoldDB" id="A0A8J3C4F0"/>
<dbReference type="Proteomes" id="UP000656042">
    <property type="component" value="Unassembled WGS sequence"/>
</dbReference>
<proteinExistence type="predicted"/>
<accession>A0A8J3C4F0</accession>
<evidence type="ECO:0000313" key="1">
    <source>
        <dbReference type="EMBL" id="GGL16330.1"/>
    </source>
</evidence>
<sequence length="58" mass="6504">MLRHNTSGEDAVRNAIHQADIRERREQAKREDSALIRAAAAAGRDSRAIGTTRRAYSR</sequence>
<comment type="caution">
    <text evidence="1">The sequence shown here is derived from an EMBL/GenBank/DDBJ whole genome shotgun (WGS) entry which is preliminary data.</text>
</comment>
<dbReference type="EMBL" id="BMMX01000051">
    <property type="protein sequence ID" value="GGL16330.1"/>
    <property type="molecule type" value="Genomic_DNA"/>
</dbReference>
<reference evidence="1" key="2">
    <citation type="submission" date="2020-09" db="EMBL/GenBank/DDBJ databases">
        <authorList>
            <person name="Sun Q."/>
            <person name="Zhou Y."/>
        </authorList>
    </citation>
    <scope>NUCLEOTIDE SEQUENCE</scope>
    <source>
        <strain evidence="1">CGMCC 4.7299</strain>
    </source>
</reference>